<dbReference type="EMBL" id="SOAN01000007">
    <property type="protein sequence ID" value="TDS84797.1"/>
    <property type="molecule type" value="Genomic_DNA"/>
</dbReference>
<keyword evidence="2" id="KW-0472">Membrane</keyword>
<protein>
    <submittedName>
        <fullName evidence="3">Putative superfamily III holin-X</fullName>
    </submittedName>
</protein>
<keyword evidence="2" id="KW-0812">Transmembrane</keyword>
<evidence type="ECO:0000313" key="3">
    <source>
        <dbReference type="EMBL" id="TDS84797.1"/>
    </source>
</evidence>
<accession>A0A4R7G0Z3</accession>
<keyword evidence="4" id="KW-1185">Reference proteome</keyword>
<dbReference type="Pfam" id="PF07332">
    <property type="entry name" value="Phage_holin_3_6"/>
    <property type="match status" value="1"/>
</dbReference>
<dbReference type="AlphaFoldDB" id="A0A4R7G0Z3"/>
<gene>
    <name evidence="3" type="ORF">EV640_107196</name>
</gene>
<feature type="transmembrane region" description="Helical" evidence="2">
    <location>
        <begin position="78"/>
        <end position="100"/>
    </location>
</feature>
<dbReference type="RefSeq" id="WP_051501494.1">
    <property type="nucleotide sequence ID" value="NZ_SOAN01000007.1"/>
</dbReference>
<evidence type="ECO:0000256" key="2">
    <source>
        <dbReference type="SAM" id="Phobius"/>
    </source>
</evidence>
<reference evidence="3 4" key="1">
    <citation type="submission" date="2019-03" db="EMBL/GenBank/DDBJ databases">
        <title>Genomic Encyclopedia of Type Strains, Phase III (KMG-III): the genomes of soil and plant-associated and newly described type strains.</title>
        <authorList>
            <person name="Whitman W."/>
        </authorList>
    </citation>
    <scope>NUCLEOTIDE SEQUENCE [LARGE SCALE GENOMIC DNA]</scope>
    <source>
        <strain evidence="3 4">DSM 27373</strain>
    </source>
</reference>
<feature type="transmembrane region" description="Helical" evidence="2">
    <location>
        <begin position="106"/>
        <end position="128"/>
    </location>
</feature>
<evidence type="ECO:0000313" key="4">
    <source>
        <dbReference type="Proteomes" id="UP000294506"/>
    </source>
</evidence>
<name>A0A4R7G0Z3_9MICC</name>
<sequence length="160" mass="16253">MSGFNSPAGHSPTGPASPGPAPVDPARQAERKAEQESLGSLMSQVSGDLSTLIRQETALAKAELSETAKKSGKGAGMFGGAGIAGHFVLLFLSIALWAALGATAIGTAWSAVIVAAIWAIIAAVLAVLGKKNLEQAQGAPHTTETLKEIPDALTPTKETR</sequence>
<keyword evidence="2" id="KW-1133">Transmembrane helix</keyword>
<organism evidence="3 4">
    <name type="scientific">Nesterenkonia aurantiaca</name>
    <dbReference type="NCBI Taxonomy" id="1436010"/>
    <lineage>
        <taxon>Bacteria</taxon>
        <taxon>Bacillati</taxon>
        <taxon>Actinomycetota</taxon>
        <taxon>Actinomycetes</taxon>
        <taxon>Micrococcales</taxon>
        <taxon>Micrococcaceae</taxon>
        <taxon>Nesterenkonia</taxon>
    </lineage>
</organism>
<feature type="region of interest" description="Disordered" evidence="1">
    <location>
        <begin position="137"/>
        <end position="160"/>
    </location>
</feature>
<comment type="caution">
    <text evidence="3">The sequence shown here is derived from an EMBL/GenBank/DDBJ whole genome shotgun (WGS) entry which is preliminary data.</text>
</comment>
<feature type="region of interest" description="Disordered" evidence="1">
    <location>
        <begin position="1"/>
        <end position="42"/>
    </location>
</feature>
<evidence type="ECO:0000256" key="1">
    <source>
        <dbReference type="SAM" id="MobiDB-lite"/>
    </source>
</evidence>
<dbReference type="InterPro" id="IPR009937">
    <property type="entry name" value="Phage_holin_3_6"/>
</dbReference>
<feature type="compositionally biased region" description="Low complexity" evidence="1">
    <location>
        <begin position="1"/>
        <end position="14"/>
    </location>
</feature>
<proteinExistence type="predicted"/>
<dbReference type="Proteomes" id="UP000294506">
    <property type="component" value="Unassembled WGS sequence"/>
</dbReference>